<evidence type="ECO:0000256" key="1">
    <source>
        <dbReference type="SAM" id="Coils"/>
    </source>
</evidence>
<organism evidence="2 3">
    <name type="scientific">Mycena pura</name>
    <dbReference type="NCBI Taxonomy" id="153505"/>
    <lineage>
        <taxon>Eukaryota</taxon>
        <taxon>Fungi</taxon>
        <taxon>Dikarya</taxon>
        <taxon>Basidiomycota</taxon>
        <taxon>Agaricomycotina</taxon>
        <taxon>Agaricomycetes</taxon>
        <taxon>Agaricomycetidae</taxon>
        <taxon>Agaricales</taxon>
        <taxon>Marasmiineae</taxon>
        <taxon>Mycenaceae</taxon>
        <taxon>Mycena</taxon>
    </lineage>
</organism>
<dbReference type="AlphaFoldDB" id="A0AAD6UU71"/>
<sequence>MPGARLCDPGLRTVVERISETRKGALAEMRTHIKQLQNRTNYLLEKKRRQQEQLVRTARYRVAELVDVQTVEVLEIIIRACSDAMFDDKRDKARRKVLDDLPRKYNYITSVLSWNPTTSKNVEIKEKALALISADQMELASTLNLALKLSRQALKAFNLRSTRNRAQHPRTNKAAALNLVKYARERLNFSSQTISQIEDLLKDCPRPLPNAEFTCFFLDDELTPCPDTWQEALDDLTDAEEELRDLEQVIAKGREEESRSILSKHY</sequence>
<dbReference type="EMBL" id="JARJCW010000096">
    <property type="protein sequence ID" value="KAJ7194755.1"/>
    <property type="molecule type" value="Genomic_DNA"/>
</dbReference>
<dbReference type="Proteomes" id="UP001219525">
    <property type="component" value="Unassembled WGS sequence"/>
</dbReference>
<protein>
    <submittedName>
        <fullName evidence="2">Uncharacterized protein</fullName>
    </submittedName>
</protein>
<feature type="coiled-coil region" evidence="1">
    <location>
        <begin position="229"/>
        <end position="256"/>
    </location>
</feature>
<reference evidence="2" key="1">
    <citation type="submission" date="2023-03" db="EMBL/GenBank/DDBJ databases">
        <title>Massive genome expansion in bonnet fungi (Mycena s.s.) driven by repeated elements and novel gene families across ecological guilds.</title>
        <authorList>
            <consortium name="Lawrence Berkeley National Laboratory"/>
            <person name="Harder C.B."/>
            <person name="Miyauchi S."/>
            <person name="Viragh M."/>
            <person name="Kuo A."/>
            <person name="Thoen E."/>
            <person name="Andreopoulos B."/>
            <person name="Lu D."/>
            <person name="Skrede I."/>
            <person name="Drula E."/>
            <person name="Henrissat B."/>
            <person name="Morin E."/>
            <person name="Kohler A."/>
            <person name="Barry K."/>
            <person name="LaButti K."/>
            <person name="Morin E."/>
            <person name="Salamov A."/>
            <person name="Lipzen A."/>
            <person name="Mereny Z."/>
            <person name="Hegedus B."/>
            <person name="Baldrian P."/>
            <person name="Stursova M."/>
            <person name="Weitz H."/>
            <person name="Taylor A."/>
            <person name="Grigoriev I.V."/>
            <person name="Nagy L.G."/>
            <person name="Martin F."/>
            <person name="Kauserud H."/>
        </authorList>
    </citation>
    <scope>NUCLEOTIDE SEQUENCE</scope>
    <source>
        <strain evidence="2">9144</strain>
    </source>
</reference>
<proteinExistence type="predicted"/>
<evidence type="ECO:0000313" key="2">
    <source>
        <dbReference type="EMBL" id="KAJ7194755.1"/>
    </source>
</evidence>
<keyword evidence="3" id="KW-1185">Reference proteome</keyword>
<accession>A0AAD6UU71</accession>
<keyword evidence="1" id="KW-0175">Coiled coil</keyword>
<name>A0AAD6UU71_9AGAR</name>
<comment type="caution">
    <text evidence="2">The sequence shown here is derived from an EMBL/GenBank/DDBJ whole genome shotgun (WGS) entry which is preliminary data.</text>
</comment>
<gene>
    <name evidence="2" type="ORF">GGX14DRAFT_576199</name>
</gene>
<evidence type="ECO:0000313" key="3">
    <source>
        <dbReference type="Proteomes" id="UP001219525"/>
    </source>
</evidence>